<organism evidence="10 11">
    <name type="scientific">Stenotrophomonas nematodicola</name>
    <dbReference type="NCBI Taxonomy" id="2656746"/>
    <lineage>
        <taxon>Bacteria</taxon>
        <taxon>Pseudomonadati</taxon>
        <taxon>Pseudomonadota</taxon>
        <taxon>Gammaproteobacteria</taxon>
        <taxon>Lysobacterales</taxon>
        <taxon>Lysobacteraceae</taxon>
        <taxon>Stenotrophomonas</taxon>
    </lineage>
</organism>
<evidence type="ECO:0000256" key="1">
    <source>
        <dbReference type="ARBA" id="ARBA00004651"/>
    </source>
</evidence>
<feature type="transmembrane region" description="Helical" evidence="8">
    <location>
        <begin position="245"/>
        <end position="268"/>
    </location>
</feature>
<reference evidence="10 11" key="1">
    <citation type="submission" date="2024-09" db="EMBL/GenBank/DDBJ databases">
        <authorList>
            <consortium name="All-Russian atlas of soil microorganisms"/>
            <consortium name="as a basis for the search for new antimicrobial producers and enzymes with unique properties"/>
            <person name="Sokolova E.A."/>
            <person name="Voronina E.N."/>
        </authorList>
    </citation>
    <scope>NUCLEOTIDE SEQUENCE [LARGE SCALE GENOMIC DNA]</scope>
    <source>
        <strain evidence="10 11">AF-22b-331.1</strain>
    </source>
</reference>
<evidence type="ECO:0000256" key="6">
    <source>
        <dbReference type="ARBA" id="ARBA00022989"/>
    </source>
</evidence>
<feature type="transmembrane region" description="Helical" evidence="8">
    <location>
        <begin position="214"/>
        <end position="233"/>
    </location>
</feature>
<keyword evidence="5 8" id="KW-0812">Transmembrane</keyword>
<sequence>MPVQHPVWSHSLSAALWLMAPFDILASLAMDIYLPVVPEMPRVLGTTPAVIQLTLSVYMVLLGVGQLLFGPLADRLGRRPVLLGGGTLFAVASLGLAASSTAAPFIACRVLQALGASAMLVATFATVRDVYAHREEGTTIYATFGAALAFVPALGPILGALLESSWGWRAIFIALAVLAALAVANAVRGWQETHVRRTRVSSSPMGQVLRSLRFWTYTLGFSAAMGTFFVFFSTAPRVLIERAGFAPLAFSLVFGTVAVVMMVATRWVRRAVLRWGEAGCLARGMGLLLVGAALLMAGLWLGRPSFVTFIVPMWVSAVGMVATVAVAANGALKHADDAAGTAVAAYFCAQSVLVGAVGTAVVLVLPGDTAWPLVAFSAGMAVVVMVALATLQRREQAAP</sequence>
<feature type="transmembrane region" description="Helical" evidence="8">
    <location>
        <begin position="12"/>
        <end position="30"/>
    </location>
</feature>
<gene>
    <name evidence="10" type="primary">cml</name>
    <name evidence="10" type="ORF">ACEU0G_002752</name>
</gene>
<evidence type="ECO:0000313" key="10">
    <source>
        <dbReference type="EMBL" id="MFG6108759.1"/>
    </source>
</evidence>
<keyword evidence="7 8" id="KW-0472">Membrane</keyword>
<feature type="domain" description="Major facilitator superfamily (MFS) profile" evidence="9">
    <location>
        <begin position="15"/>
        <end position="395"/>
    </location>
</feature>
<dbReference type="PROSITE" id="PS50850">
    <property type="entry name" value="MFS"/>
    <property type="match status" value="1"/>
</dbReference>
<dbReference type="InterPro" id="IPR020846">
    <property type="entry name" value="MFS_dom"/>
</dbReference>
<feature type="transmembrane region" description="Helical" evidence="8">
    <location>
        <begin position="50"/>
        <end position="69"/>
    </location>
</feature>
<dbReference type="InterPro" id="IPR036259">
    <property type="entry name" value="MFS_trans_sf"/>
</dbReference>
<feature type="transmembrane region" description="Helical" evidence="8">
    <location>
        <begin position="371"/>
        <end position="391"/>
    </location>
</feature>
<feature type="transmembrane region" description="Helical" evidence="8">
    <location>
        <begin position="139"/>
        <end position="162"/>
    </location>
</feature>
<evidence type="ECO:0000256" key="4">
    <source>
        <dbReference type="ARBA" id="ARBA00022475"/>
    </source>
</evidence>
<dbReference type="NCBIfam" id="TIGR00710">
    <property type="entry name" value="efflux_Bcr_CflA"/>
    <property type="match status" value="1"/>
</dbReference>
<evidence type="ECO:0000256" key="7">
    <source>
        <dbReference type="ARBA" id="ARBA00023136"/>
    </source>
</evidence>
<feature type="transmembrane region" description="Helical" evidence="8">
    <location>
        <begin position="306"/>
        <end position="332"/>
    </location>
</feature>
<comment type="caution">
    <text evidence="10">The sequence shown here is derived from an EMBL/GenBank/DDBJ whole genome shotgun (WGS) entry which is preliminary data.</text>
</comment>
<feature type="transmembrane region" description="Helical" evidence="8">
    <location>
        <begin position="81"/>
        <end position="98"/>
    </location>
</feature>
<evidence type="ECO:0000313" key="11">
    <source>
        <dbReference type="Proteomes" id="UP001605261"/>
    </source>
</evidence>
<dbReference type="RefSeq" id="WP_394162361.1">
    <property type="nucleotide sequence ID" value="NZ_JBHGCJ010000003.1"/>
</dbReference>
<evidence type="ECO:0000256" key="3">
    <source>
        <dbReference type="ARBA" id="ARBA00022448"/>
    </source>
</evidence>
<evidence type="ECO:0000256" key="8">
    <source>
        <dbReference type="RuleBase" id="RU365088"/>
    </source>
</evidence>
<keyword evidence="6 8" id="KW-1133">Transmembrane helix</keyword>
<comment type="subcellular location">
    <subcellularLocation>
        <location evidence="8">Cell inner membrane</location>
        <topology evidence="8">Multi-pass membrane protein</topology>
    </subcellularLocation>
    <subcellularLocation>
        <location evidence="1">Cell membrane</location>
        <topology evidence="1">Multi-pass membrane protein</topology>
    </subcellularLocation>
</comment>
<dbReference type="Gene3D" id="1.20.1720.10">
    <property type="entry name" value="Multidrug resistance protein D"/>
    <property type="match status" value="1"/>
</dbReference>
<keyword evidence="8" id="KW-0997">Cell inner membrane</keyword>
<dbReference type="PANTHER" id="PTHR23502:SF132">
    <property type="entry name" value="POLYAMINE TRANSPORTER 2-RELATED"/>
    <property type="match status" value="1"/>
</dbReference>
<dbReference type="Pfam" id="PF07690">
    <property type="entry name" value="MFS_1"/>
    <property type="match status" value="1"/>
</dbReference>
<dbReference type="EMBL" id="JBHGCJ010000003">
    <property type="protein sequence ID" value="MFG6108759.1"/>
    <property type="molecule type" value="Genomic_DNA"/>
</dbReference>
<proteinExistence type="inferred from homology"/>
<dbReference type="NCBIfam" id="NF033134">
    <property type="entry name" value="cmlA_floR"/>
    <property type="match status" value="1"/>
</dbReference>
<feature type="transmembrane region" description="Helical" evidence="8">
    <location>
        <begin position="168"/>
        <end position="187"/>
    </location>
</feature>
<dbReference type="InterPro" id="IPR011701">
    <property type="entry name" value="MFS"/>
</dbReference>
<keyword evidence="3 8" id="KW-0813">Transport</keyword>
<comment type="similarity">
    <text evidence="2 8">Belongs to the major facilitator superfamily. Bcr/CmlA family.</text>
</comment>
<dbReference type="CDD" id="cd17320">
    <property type="entry name" value="MFS_MdfA_MDR_like"/>
    <property type="match status" value="1"/>
</dbReference>
<dbReference type="SUPFAM" id="SSF103473">
    <property type="entry name" value="MFS general substrate transporter"/>
    <property type="match status" value="1"/>
</dbReference>
<dbReference type="PANTHER" id="PTHR23502">
    <property type="entry name" value="MAJOR FACILITATOR SUPERFAMILY"/>
    <property type="match status" value="1"/>
</dbReference>
<keyword evidence="4" id="KW-1003">Cell membrane</keyword>
<dbReference type="Proteomes" id="UP001605261">
    <property type="component" value="Unassembled WGS sequence"/>
</dbReference>
<dbReference type="InterPro" id="IPR004812">
    <property type="entry name" value="Efflux_drug-R_Bcr/CmlA"/>
</dbReference>
<evidence type="ECO:0000256" key="5">
    <source>
        <dbReference type="ARBA" id="ARBA00022692"/>
    </source>
</evidence>
<evidence type="ECO:0000259" key="9">
    <source>
        <dbReference type="PROSITE" id="PS50850"/>
    </source>
</evidence>
<keyword evidence="11" id="KW-1185">Reference proteome</keyword>
<name>A0ABW7CVF6_9GAMM</name>
<accession>A0ABW7CVF6</accession>
<feature type="transmembrane region" description="Helical" evidence="8">
    <location>
        <begin position="280"/>
        <end position="300"/>
    </location>
</feature>
<feature type="transmembrane region" description="Helical" evidence="8">
    <location>
        <begin position="344"/>
        <end position="365"/>
    </location>
</feature>
<evidence type="ECO:0000256" key="2">
    <source>
        <dbReference type="ARBA" id="ARBA00006236"/>
    </source>
</evidence>
<feature type="transmembrane region" description="Helical" evidence="8">
    <location>
        <begin position="104"/>
        <end position="127"/>
    </location>
</feature>
<protein>
    <recommendedName>
        <fullName evidence="8">Bcr/CflA family efflux transporter</fullName>
    </recommendedName>
</protein>